<proteinExistence type="predicted"/>
<dbReference type="AlphaFoldDB" id="A0A7V8NN67"/>
<gene>
    <name evidence="5" type="ORF">HRJ53_05500</name>
</gene>
<sequence>FILAGFSIWGTFSAAGPFAPASLNDASLSVLVFLISVSVPSLALSADVAMRKTIEENLRRTHTELDRRVEMRTAELAAANQALRDEVSRRAGTEKEALEQQTATSEVLRIISSSPGELQPVFQAMLENAVRICEAKEGALFLHEHGIFNPTATLGLLPAFSEFLSKRGPFRPGPDTTNGRLLRTKQVSHTDADAQTVPDMIVKLSGARTTLGVPMLKDDVLIGSIVIFRQEVRPFTDKQIALVQNFAAQAVIAIENARLLNELRESLQQQTVTADMLKVISRSTFDLQAVLDTLTESAARLCRADRAAIRLAKDGAYHHVASYGFTPEQKEYMKEHALRPDRGSVTGRVVLQGKAVHVVDTKADAEIRVTAGSGFANVRTVLGVPMLREGTPTGVLILTRSTVEPFTDKQIELVTTFADQAAIAIENVRASEHKSQFVASMSHELRTPLNAIIGL</sequence>
<dbReference type="PANTHER" id="PTHR43156">
    <property type="entry name" value="STAGE II SPORULATION PROTEIN E-RELATED"/>
    <property type="match status" value="1"/>
</dbReference>
<comment type="caution">
    <text evidence="5">The sequence shown here is derived from an EMBL/GenBank/DDBJ whole genome shotgun (WGS) entry which is preliminary data.</text>
</comment>
<evidence type="ECO:0000256" key="1">
    <source>
        <dbReference type="ARBA" id="ARBA00000085"/>
    </source>
</evidence>
<dbReference type="GO" id="GO:0016791">
    <property type="term" value="F:phosphatase activity"/>
    <property type="evidence" value="ECO:0007669"/>
    <property type="project" value="TreeGrafter"/>
</dbReference>
<evidence type="ECO:0000256" key="3">
    <source>
        <dbReference type="ARBA" id="ARBA00022801"/>
    </source>
</evidence>
<evidence type="ECO:0000313" key="5">
    <source>
        <dbReference type="EMBL" id="MBA0084429.1"/>
    </source>
</evidence>
<dbReference type="SUPFAM" id="SSF47384">
    <property type="entry name" value="Homodimeric domain of signal transducing histidine kinase"/>
    <property type="match status" value="1"/>
</dbReference>
<evidence type="ECO:0000313" key="6">
    <source>
        <dbReference type="Proteomes" id="UP000567293"/>
    </source>
</evidence>
<dbReference type="Pfam" id="PF00512">
    <property type="entry name" value="HisKA"/>
    <property type="match status" value="1"/>
</dbReference>
<dbReference type="EMBL" id="JACDQQ010000535">
    <property type="protein sequence ID" value="MBA0084429.1"/>
    <property type="molecule type" value="Genomic_DNA"/>
</dbReference>
<dbReference type="SMART" id="SM00065">
    <property type="entry name" value="GAF"/>
    <property type="match status" value="2"/>
</dbReference>
<dbReference type="InterPro" id="IPR052016">
    <property type="entry name" value="Bact_Sigma-Reg"/>
</dbReference>
<dbReference type="CDD" id="cd00082">
    <property type="entry name" value="HisKA"/>
    <property type="match status" value="1"/>
</dbReference>
<feature type="non-terminal residue" evidence="5">
    <location>
        <position position="1"/>
    </location>
</feature>
<name>A0A7V8NN67_9BACT</name>
<evidence type="ECO:0000256" key="2">
    <source>
        <dbReference type="ARBA" id="ARBA00012438"/>
    </source>
</evidence>
<comment type="catalytic activity">
    <reaction evidence="1">
        <text>ATP + protein L-histidine = ADP + protein N-phospho-L-histidine.</text>
        <dbReference type="EC" id="2.7.13.3"/>
    </reaction>
</comment>
<dbReference type="InterPro" id="IPR029016">
    <property type="entry name" value="GAF-like_dom_sf"/>
</dbReference>
<dbReference type="SUPFAM" id="SSF55781">
    <property type="entry name" value="GAF domain-like"/>
    <property type="match status" value="2"/>
</dbReference>
<dbReference type="InterPro" id="IPR003018">
    <property type="entry name" value="GAF"/>
</dbReference>
<dbReference type="InterPro" id="IPR036097">
    <property type="entry name" value="HisK_dim/P_sf"/>
</dbReference>
<dbReference type="PANTHER" id="PTHR43156:SF2">
    <property type="entry name" value="STAGE II SPORULATION PROTEIN E"/>
    <property type="match status" value="1"/>
</dbReference>
<keyword evidence="6" id="KW-1185">Reference proteome</keyword>
<evidence type="ECO:0000259" key="4">
    <source>
        <dbReference type="SMART" id="SM00065"/>
    </source>
</evidence>
<dbReference type="EC" id="2.7.13.3" evidence="2"/>
<dbReference type="InterPro" id="IPR003661">
    <property type="entry name" value="HisK_dim/P_dom"/>
</dbReference>
<reference evidence="5" key="1">
    <citation type="submission" date="2020-06" db="EMBL/GenBank/DDBJ databases">
        <title>Legume-microbial interactions unlock mineral nutrients during tropical forest succession.</title>
        <authorList>
            <person name="Epihov D.Z."/>
        </authorList>
    </citation>
    <scope>NUCLEOTIDE SEQUENCE [LARGE SCALE GENOMIC DNA]</scope>
    <source>
        <strain evidence="5">Pan2503</strain>
    </source>
</reference>
<dbReference type="GO" id="GO:0000155">
    <property type="term" value="F:phosphorelay sensor kinase activity"/>
    <property type="evidence" value="ECO:0007669"/>
    <property type="project" value="InterPro"/>
</dbReference>
<protein>
    <recommendedName>
        <fullName evidence="2">histidine kinase</fullName>
        <ecNumber evidence="2">2.7.13.3</ecNumber>
    </recommendedName>
</protein>
<feature type="domain" description="GAF" evidence="4">
    <location>
        <begin position="117"/>
        <end position="264"/>
    </location>
</feature>
<dbReference type="Pfam" id="PF01590">
    <property type="entry name" value="GAF"/>
    <property type="match status" value="2"/>
</dbReference>
<feature type="domain" description="GAF" evidence="4">
    <location>
        <begin position="286"/>
        <end position="435"/>
    </location>
</feature>
<dbReference type="Proteomes" id="UP000567293">
    <property type="component" value="Unassembled WGS sequence"/>
</dbReference>
<keyword evidence="3" id="KW-0378">Hydrolase</keyword>
<dbReference type="Gene3D" id="3.30.450.40">
    <property type="match status" value="2"/>
</dbReference>
<feature type="non-terminal residue" evidence="5">
    <location>
        <position position="455"/>
    </location>
</feature>
<dbReference type="Gene3D" id="1.10.287.130">
    <property type="match status" value="1"/>
</dbReference>
<accession>A0A7V8NN67</accession>
<organism evidence="5 6">
    <name type="scientific">Candidatus Acidiferrum panamense</name>
    <dbReference type="NCBI Taxonomy" id="2741543"/>
    <lineage>
        <taxon>Bacteria</taxon>
        <taxon>Pseudomonadati</taxon>
        <taxon>Acidobacteriota</taxon>
        <taxon>Terriglobia</taxon>
        <taxon>Candidatus Acidiferrales</taxon>
        <taxon>Candidatus Acidiferrum</taxon>
    </lineage>
</organism>